<evidence type="ECO:0000256" key="1">
    <source>
        <dbReference type="SAM" id="Phobius"/>
    </source>
</evidence>
<protein>
    <submittedName>
        <fullName evidence="2">Casein kinase I-like</fullName>
    </submittedName>
</protein>
<dbReference type="GO" id="GO:0016301">
    <property type="term" value="F:kinase activity"/>
    <property type="evidence" value="ECO:0007669"/>
    <property type="project" value="UniProtKB-KW"/>
</dbReference>
<keyword evidence="1" id="KW-0472">Membrane</keyword>
<feature type="transmembrane region" description="Helical" evidence="1">
    <location>
        <begin position="63"/>
        <end position="81"/>
    </location>
</feature>
<organism evidence="2">
    <name type="scientific">Rhizophora mucronata</name>
    <name type="common">Asiatic mangrove</name>
    <dbReference type="NCBI Taxonomy" id="61149"/>
    <lineage>
        <taxon>Eukaryota</taxon>
        <taxon>Viridiplantae</taxon>
        <taxon>Streptophyta</taxon>
        <taxon>Embryophyta</taxon>
        <taxon>Tracheophyta</taxon>
        <taxon>Spermatophyta</taxon>
        <taxon>Magnoliopsida</taxon>
        <taxon>eudicotyledons</taxon>
        <taxon>Gunneridae</taxon>
        <taxon>Pentapetalae</taxon>
        <taxon>rosids</taxon>
        <taxon>fabids</taxon>
        <taxon>Malpighiales</taxon>
        <taxon>Rhizophoraceae</taxon>
        <taxon>Rhizophora</taxon>
    </lineage>
</organism>
<sequence>MRTDFRDSFLLQKLNRSSRLGPSRSITRTLYSPSTPNHFTFGIPVPPCRILYNFDSYNSCGNFVLTFSSLIATSSLFWMLVPR</sequence>
<proteinExistence type="predicted"/>
<dbReference type="AlphaFoldDB" id="A0A2P2M2R9"/>
<accession>A0A2P2M2R9</accession>
<keyword evidence="1" id="KW-1133">Transmembrane helix</keyword>
<keyword evidence="2" id="KW-0808">Transferase</keyword>
<evidence type="ECO:0000313" key="2">
    <source>
        <dbReference type="EMBL" id="MBX24513.1"/>
    </source>
</evidence>
<name>A0A2P2M2R9_RHIMU</name>
<reference evidence="2" key="1">
    <citation type="submission" date="2018-02" db="EMBL/GenBank/DDBJ databases">
        <title>Rhizophora mucronata_Transcriptome.</title>
        <authorList>
            <person name="Meera S.P."/>
            <person name="Sreeshan A."/>
            <person name="Augustine A."/>
        </authorList>
    </citation>
    <scope>NUCLEOTIDE SEQUENCE</scope>
    <source>
        <tissue evidence="2">Leaf</tissue>
    </source>
</reference>
<keyword evidence="1" id="KW-0812">Transmembrane</keyword>
<keyword evidence="2" id="KW-0418">Kinase</keyword>
<dbReference type="EMBL" id="GGEC01044029">
    <property type="protein sequence ID" value="MBX24513.1"/>
    <property type="molecule type" value="Transcribed_RNA"/>
</dbReference>